<dbReference type="GO" id="GO:0046872">
    <property type="term" value="F:metal ion binding"/>
    <property type="evidence" value="ECO:0007669"/>
    <property type="project" value="UniProtKB-KW"/>
</dbReference>
<keyword evidence="2" id="KW-0677">Repeat</keyword>
<keyword evidence="3 5" id="KW-0862">Zinc</keyword>
<proteinExistence type="predicted"/>
<feature type="compositionally biased region" description="Basic and acidic residues" evidence="6">
    <location>
        <begin position="444"/>
        <end position="453"/>
    </location>
</feature>
<dbReference type="PANTHER" id="PTHR24205:SF16">
    <property type="entry name" value="GH01042P-RELATED"/>
    <property type="match status" value="1"/>
</dbReference>
<dbReference type="PROSITE" id="PS50023">
    <property type="entry name" value="LIM_DOMAIN_2"/>
    <property type="match status" value="2"/>
</dbReference>
<evidence type="ECO:0000256" key="6">
    <source>
        <dbReference type="SAM" id="MobiDB-lite"/>
    </source>
</evidence>
<organism evidence="8 9">
    <name type="scientific">Saitoella complicata (strain BCRC 22490 / CBS 7301 / JCM 7358 / NBRC 10748 / NRRL Y-17804)</name>
    <dbReference type="NCBI Taxonomy" id="698492"/>
    <lineage>
        <taxon>Eukaryota</taxon>
        <taxon>Fungi</taxon>
        <taxon>Dikarya</taxon>
        <taxon>Ascomycota</taxon>
        <taxon>Taphrinomycotina</taxon>
        <taxon>Taphrinomycotina incertae sedis</taxon>
        <taxon>Saitoella</taxon>
    </lineage>
</organism>
<gene>
    <name evidence="8" type="ORF">G7K_2557-t1</name>
</gene>
<feature type="region of interest" description="Disordered" evidence="6">
    <location>
        <begin position="834"/>
        <end position="887"/>
    </location>
</feature>
<protein>
    <recommendedName>
        <fullName evidence="7">LIM zinc-binding domain-containing protein</fullName>
    </recommendedName>
</protein>
<feature type="compositionally biased region" description="Polar residues" evidence="6">
    <location>
        <begin position="248"/>
        <end position="257"/>
    </location>
</feature>
<dbReference type="GO" id="GO:0030695">
    <property type="term" value="F:GTPase regulator activity"/>
    <property type="evidence" value="ECO:0007669"/>
    <property type="project" value="UniProtKB-ARBA"/>
</dbReference>
<dbReference type="CDD" id="cd08368">
    <property type="entry name" value="LIM"/>
    <property type="match status" value="1"/>
</dbReference>
<keyword evidence="1 5" id="KW-0479">Metal-binding</keyword>
<feature type="region of interest" description="Disordered" evidence="6">
    <location>
        <begin position="590"/>
        <end position="624"/>
    </location>
</feature>
<reference evidence="8 9" key="2">
    <citation type="journal article" date="2014" name="J. Gen. Appl. Microbiol.">
        <title>The early diverging ascomycetous budding yeast Saitoella complicata has three histone deacetylases belonging to the Clr6, Hos2, and Rpd3 lineages.</title>
        <authorList>
            <person name="Nishida H."/>
            <person name="Matsumoto T."/>
            <person name="Kondo S."/>
            <person name="Hamamoto M."/>
            <person name="Yoshikawa H."/>
        </authorList>
    </citation>
    <scope>NUCLEOTIDE SEQUENCE [LARGE SCALE GENOMIC DNA]</scope>
    <source>
        <strain evidence="8 9">NRRL Y-17804</strain>
    </source>
</reference>
<evidence type="ECO:0000313" key="8">
    <source>
        <dbReference type="EMBL" id="GAO48384.1"/>
    </source>
</evidence>
<feature type="compositionally biased region" description="Basic residues" evidence="6">
    <location>
        <begin position="468"/>
        <end position="481"/>
    </location>
</feature>
<feature type="region of interest" description="Disordered" evidence="6">
    <location>
        <begin position="206"/>
        <end position="235"/>
    </location>
</feature>
<dbReference type="AlphaFoldDB" id="A0A0E9NEX4"/>
<feature type="domain" description="LIM zinc-binding" evidence="7">
    <location>
        <begin position="516"/>
        <end position="581"/>
    </location>
</feature>
<dbReference type="Proteomes" id="UP000033140">
    <property type="component" value="Unassembled WGS sequence"/>
</dbReference>
<keyword evidence="4 5" id="KW-0440">LIM domain</keyword>
<feature type="region of interest" description="Disordered" evidence="6">
    <location>
        <begin position="248"/>
        <end position="302"/>
    </location>
</feature>
<dbReference type="Pfam" id="PF00412">
    <property type="entry name" value="LIM"/>
    <property type="match status" value="1"/>
</dbReference>
<feature type="region of interest" description="Disordered" evidence="6">
    <location>
        <begin position="974"/>
        <end position="1010"/>
    </location>
</feature>
<feature type="domain" description="LIM zinc-binding" evidence="7">
    <location>
        <begin position="111"/>
        <end position="173"/>
    </location>
</feature>
<evidence type="ECO:0000259" key="7">
    <source>
        <dbReference type="PROSITE" id="PS50023"/>
    </source>
</evidence>
<dbReference type="GO" id="GO:0005634">
    <property type="term" value="C:nucleus"/>
    <property type="evidence" value="ECO:0007669"/>
    <property type="project" value="TreeGrafter"/>
</dbReference>
<dbReference type="PROSITE" id="PS00478">
    <property type="entry name" value="LIM_DOMAIN_1"/>
    <property type="match status" value="2"/>
</dbReference>
<accession>A0A0E9NEX4</accession>
<dbReference type="PANTHER" id="PTHR24205">
    <property type="entry name" value="FOUR AND A HALF LIM DOMAINS PROTEIN"/>
    <property type="match status" value="1"/>
</dbReference>
<evidence type="ECO:0000256" key="4">
    <source>
        <dbReference type="ARBA" id="ARBA00023038"/>
    </source>
</evidence>
<dbReference type="SMART" id="SM00132">
    <property type="entry name" value="LIM"/>
    <property type="match status" value="3"/>
</dbReference>
<dbReference type="EMBL" id="BACD03000014">
    <property type="protein sequence ID" value="GAO48384.1"/>
    <property type="molecule type" value="Genomic_DNA"/>
</dbReference>
<dbReference type="STRING" id="698492.A0A0E9NEX4"/>
<evidence type="ECO:0000313" key="9">
    <source>
        <dbReference type="Proteomes" id="UP000033140"/>
    </source>
</evidence>
<reference evidence="8 9" key="1">
    <citation type="journal article" date="2011" name="J. Gen. Appl. Microbiol.">
        <title>Draft genome sequencing of the enigmatic yeast Saitoella complicata.</title>
        <authorList>
            <person name="Nishida H."/>
            <person name="Hamamoto M."/>
            <person name="Sugiyama J."/>
        </authorList>
    </citation>
    <scope>NUCLEOTIDE SEQUENCE [LARGE SCALE GENOMIC DNA]</scope>
    <source>
        <strain evidence="8 9">NRRL Y-17804</strain>
    </source>
</reference>
<dbReference type="GO" id="GO:0003712">
    <property type="term" value="F:transcription coregulator activity"/>
    <property type="evidence" value="ECO:0007669"/>
    <property type="project" value="TreeGrafter"/>
</dbReference>
<comment type="caution">
    <text evidence="8">The sequence shown here is derived from an EMBL/GenBank/DDBJ whole genome shotgun (WGS) entry which is preliminary data.</text>
</comment>
<feature type="region of interest" description="Disordered" evidence="6">
    <location>
        <begin position="388"/>
        <end position="489"/>
    </location>
</feature>
<dbReference type="Gene3D" id="2.10.110.10">
    <property type="entry name" value="Cysteine Rich Protein"/>
    <property type="match status" value="3"/>
</dbReference>
<evidence type="ECO:0000256" key="2">
    <source>
        <dbReference type="ARBA" id="ARBA00022737"/>
    </source>
</evidence>
<evidence type="ECO:0000256" key="1">
    <source>
        <dbReference type="ARBA" id="ARBA00022723"/>
    </source>
</evidence>
<evidence type="ECO:0000256" key="3">
    <source>
        <dbReference type="ARBA" id="ARBA00022833"/>
    </source>
</evidence>
<dbReference type="InterPro" id="IPR001781">
    <property type="entry name" value="Znf_LIM"/>
</dbReference>
<sequence length="1045" mass="115060">MAYCQRCGEPVPQSAERCKKCRGPPVSVPYMDKKGDMWSKMYLKKEGGVGSEELSKVVGTVFDDAGVLGRRRYGCDACHKLVHGGGTIDRDPYDPTIKYCEECYRERFTQGTCYACYGTVTYDSFVRAPRSDRIWHKGCCRCKHCHKDVSENVVLNLREEPVCEKCFEKEGQMPAEREAVLPEEGRGRVMTPVRTLRPFSPAGERRMLVSPTPLTPRLVSLPPSSQDGSPMRSPLSARRQGLVLTMPTTQRPFSPNRSRPLHRDYTPNQYMDPPLLSPTFERERPLSRADSGSRSPSPSKIVRVSSPILRRPMLETLNPLEAQLAADSPKQPFQPGHVKRASSLRMTNFLDMYSKLGISSSKAAPPAAPAPAPSPVVQRTVVVPAPKLAERPSSVASGKTTESKHAESAPTVIDENVRGSGADTPNSRRSAVTIADLVIPSGAPKRDPGDHSPTKPSPLGMGYPRRQPPLRRRNSTPKHWRVPSGNAEAPVSKIEEPARVDTFVRIPAAKEEEPVEYCVDCKKELDTEWVSTSDGAKHHRECFKCGVCAGEFDEGPTSVVTYNGELAHPRCAPVVSTWTERTIMTPRKMVPIFPKPNSASPNRRDFSNATAPKSPTPGFFSTRNRPLPRFGGAEKCPAAGCGLNVYPTDSHPGPRGKKWHKKCIRCVGCSAQGDSTSYVEIDEKMGAISIFCRACQDEKKGRKREGMQVTQVILPVLAYVSVFLSGKFDGDDLEVQAGNGKHLLRAGLVRIRGVFKAANNGPNDENIHWYAAQLIHYGLKLSNVKATAKKRLQDTLDAGKLVVTANSLLRKQATKEQEDVEQDKALKAAQKALQKHINAKSKESAPFKKTAAPARKKPSVKKTSATTPAPKDQPKAKAPRPKPGQNFARLELTAFRTFVEYHRMPQAMSSWQMLKTNPDAQKQTARRIAGTLPGPVSPEQEPWQSPPPYEEYEAAQTWHARAYSAPRYIGRAKQTARKSTGGSAPSIILGVKRSRDDDGGPGDKKAKVVGDVDLDPTGYEAWRVLPSPKNGRNIMTRKSAMLGLR</sequence>
<name>A0A0E9NEX4_SAICN</name>
<reference evidence="8 9" key="3">
    <citation type="journal article" date="2015" name="Genome Announc.">
        <title>Draft Genome Sequence of the Archiascomycetous Yeast Saitoella complicata.</title>
        <authorList>
            <person name="Yamauchi K."/>
            <person name="Kondo S."/>
            <person name="Hamamoto M."/>
            <person name="Takahashi Y."/>
            <person name="Ogura Y."/>
            <person name="Hayashi T."/>
            <person name="Nishida H."/>
        </authorList>
    </citation>
    <scope>NUCLEOTIDE SEQUENCE [LARGE SCALE GENOMIC DNA]</scope>
    <source>
        <strain evidence="8 9">NRRL Y-17804</strain>
    </source>
</reference>
<feature type="compositionally biased region" description="Basic and acidic residues" evidence="6">
    <location>
        <begin position="993"/>
        <end position="1010"/>
    </location>
</feature>
<evidence type="ECO:0000256" key="5">
    <source>
        <dbReference type="PROSITE-ProRule" id="PRU00125"/>
    </source>
</evidence>
<feature type="compositionally biased region" description="Polar residues" evidence="6">
    <location>
        <begin position="597"/>
        <end position="624"/>
    </location>
</feature>
<keyword evidence="9" id="KW-1185">Reference proteome</keyword>